<evidence type="ECO:0000313" key="3">
    <source>
        <dbReference type="Proteomes" id="UP000774750"/>
    </source>
</evidence>
<name>A0A938X8L0_9FIRM</name>
<comment type="caution">
    <text evidence="2">The sequence shown here is derived from an EMBL/GenBank/DDBJ whole genome shotgun (WGS) entry which is preliminary data.</text>
</comment>
<sequence>MSDFVIRPMKGSDIDAFLRAFAAQGWEKPREVLEGYYDDQCSGRRQVFVAEVNGEPAGYATLLPNDPHGPFANRQIPVVNDFNVFLPFGRQGIGSAIMDAVEAEAKKTSDMISLGVGLHSGYGTAQRMYIKRGYVPDGSGVWYEDKPLAPYAPCQNDDGLVLYLSKRLV</sequence>
<proteinExistence type="predicted"/>
<accession>A0A938X8L0</accession>
<feature type="domain" description="N-acetyltransferase" evidence="1">
    <location>
        <begin position="4"/>
        <end position="153"/>
    </location>
</feature>
<dbReference type="Proteomes" id="UP000774750">
    <property type="component" value="Unassembled WGS sequence"/>
</dbReference>
<dbReference type="Gene3D" id="3.40.630.30">
    <property type="match status" value="1"/>
</dbReference>
<evidence type="ECO:0000259" key="1">
    <source>
        <dbReference type="PROSITE" id="PS51186"/>
    </source>
</evidence>
<organism evidence="2 3">
    <name type="scientific">Merdimmobilis hominis</name>
    <dbReference type="NCBI Taxonomy" id="2897707"/>
    <lineage>
        <taxon>Bacteria</taxon>
        <taxon>Bacillati</taxon>
        <taxon>Bacillota</taxon>
        <taxon>Clostridia</taxon>
        <taxon>Eubacteriales</taxon>
        <taxon>Oscillospiraceae</taxon>
        <taxon>Merdimmobilis</taxon>
    </lineage>
</organism>
<dbReference type="SUPFAM" id="SSF55729">
    <property type="entry name" value="Acyl-CoA N-acyltransferases (Nat)"/>
    <property type="match status" value="1"/>
</dbReference>
<dbReference type="RefSeq" id="WP_204446921.1">
    <property type="nucleotide sequence ID" value="NZ_JACJKY010000013.1"/>
</dbReference>
<dbReference type="Pfam" id="PF00583">
    <property type="entry name" value="Acetyltransf_1"/>
    <property type="match status" value="1"/>
</dbReference>
<reference evidence="2" key="1">
    <citation type="submission" date="2020-08" db="EMBL/GenBank/DDBJ databases">
        <authorList>
            <person name="Cejkova D."/>
            <person name="Kubasova T."/>
            <person name="Jahodarova E."/>
            <person name="Rychlik I."/>
        </authorList>
    </citation>
    <scope>NUCLEOTIDE SEQUENCE</scope>
    <source>
        <strain evidence="2">An559</strain>
    </source>
</reference>
<dbReference type="CDD" id="cd04301">
    <property type="entry name" value="NAT_SF"/>
    <property type="match status" value="1"/>
</dbReference>
<keyword evidence="3" id="KW-1185">Reference proteome</keyword>
<dbReference type="InterPro" id="IPR000182">
    <property type="entry name" value="GNAT_dom"/>
</dbReference>
<dbReference type="EMBL" id="JACJKY010000013">
    <property type="protein sequence ID" value="MBM6921216.1"/>
    <property type="molecule type" value="Genomic_DNA"/>
</dbReference>
<evidence type="ECO:0000313" key="2">
    <source>
        <dbReference type="EMBL" id="MBM6921216.1"/>
    </source>
</evidence>
<protein>
    <submittedName>
        <fullName evidence="2">GNAT family N-acetyltransferase</fullName>
    </submittedName>
</protein>
<dbReference type="PROSITE" id="PS51186">
    <property type="entry name" value="GNAT"/>
    <property type="match status" value="1"/>
</dbReference>
<reference evidence="2" key="2">
    <citation type="journal article" date="2021" name="Sci. Rep.">
        <title>The distribution of antibiotic resistance genes in chicken gut microbiota commensals.</title>
        <authorList>
            <person name="Juricova H."/>
            <person name="Matiasovicova J."/>
            <person name="Kubasova T."/>
            <person name="Cejkova D."/>
            <person name="Rychlik I."/>
        </authorList>
    </citation>
    <scope>NUCLEOTIDE SEQUENCE</scope>
    <source>
        <strain evidence="2">An559</strain>
    </source>
</reference>
<dbReference type="AlphaFoldDB" id="A0A938X8L0"/>
<dbReference type="InterPro" id="IPR016181">
    <property type="entry name" value="Acyl_CoA_acyltransferase"/>
</dbReference>
<gene>
    <name evidence="2" type="ORF">H6A12_08625</name>
</gene>
<dbReference type="GO" id="GO:0016747">
    <property type="term" value="F:acyltransferase activity, transferring groups other than amino-acyl groups"/>
    <property type="evidence" value="ECO:0007669"/>
    <property type="project" value="InterPro"/>
</dbReference>